<evidence type="ECO:0000256" key="7">
    <source>
        <dbReference type="ARBA" id="ARBA00023049"/>
    </source>
</evidence>
<dbReference type="Gene3D" id="1.10.1380.10">
    <property type="entry name" value="Neutral endopeptidase , domain2"/>
    <property type="match status" value="1"/>
</dbReference>
<keyword evidence="3" id="KW-0645">Protease</keyword>
<evidence type="ECO:0008006" key="13">
    <source>
        <dbReference type="Google" id="ProtNLM"/>
    </source>
</evidence>
<dbReference type="EMBL" id="CAJOBC010006751">
    <property type="protein sequence ID" value="CAF3909924.1"/>
    <property type="molecule type" value="Genomic_DNA"/>
</dbReference>
<dbReference type="PRINTS" id="PR00786">
    <property type="entry name" value="NEPRILYSIN"/>
</dbReference>
<comment type="caution">
    <text evidence="10">The sequence shown here is derived from an EMBL/GenBank/DDBJ whole genome shotgun (WGS) entry which is preliminary data.</text>
</comment>
<evidence type="ECO:0000256" key="6">
    <source>
        <dbReference type="ARBA" id="ARBA00022833"/>
    </source>
</evidence>
<name>A0A814SLF9_9BILA</name>
<proteinExistence type="inferred from homology"/>
<keyword evidence="5" id="KW-0378">Hydrolase</keyword>
<dbReference type="GO" id="GO:0004222">
    <property type="term" value="F:metalloendopeptidase activity"/>
    <property type="evidence" value="ECO:0007669"/>
    <property type="project" value="InterPro"/>
</dbReference>
<comment type="cofactor">
    <cofactor evidence="1">
        <name>Zn(2+)</name>
        <dbReference type="ChEBI" id="CHEBI:29105"/>
    </cofactor>
</comment>
<evidence type="ECO:0000313" key="11">
    <source>
        <dbReference type="EMBL" id="CAF3909924.1"/>
    </source>
</evidence>
<keyword evidence="7" id="KW-0482">Metalloprotease</keyword>
<dbReference type="EMBL" id="CAJNOQ010006752">
    <property type="protein sequence ID" value="CAF1146372.1"/>
    <property type="molecule type" value="Genomic_DNA"/>
</dbReference>
<keyword evidence="12" id="KW-1185">Reference proteome</keyword>
<reference evidence="10" key="1">
    <citation type="submission" date="2021-02" db="EMBL/GenBank/DDBJ databases">
        <authorList>
            <person name="Nowell W R."/>
        </authorList>
    </citation>
    <scope>NUCLEOTIDE SEQUENCE</scope>
</reference>
<dbReference type="Proteomes" id="UP000681722">
    <property type="component" value="Unassembled WGS sequence"/>
</dbReference>
<dbReference type="PANTHER" id="PTHR11733">
    <property type="entry name" value="ZINC METALLOPROTEASE FAMILY M13 NEPRILYSIN-RELATED"/>
    <property type="match status" value="1"/>
</dbReference>
<evidence type="ECO:0000313" key="12">
    <source>
        <dbReference type="Proteomes" id="UP000663829"/>
    </source>
</evidence>
<dbReference type="InterPro" id="IPR008753">
    <property type="entry name" value="Peptidase_M13_N"/>
</dbReference>
<dbReference type="InterPro" id="IPR042089">
    <property type="entry name" value="Peptidase_M13_dom_2"/>
</dbReference>
<dbReference type="SUPFAM" id="SSF55486">
    <property type="entry name" value="Metalloproteases ('zincins'), catalytic domain"/>
    <property type="match status" value="1"/>
</dbReference>
<evidence type="ECO:0000256" key="3">
    <source>
        <dbReference type="ARBA" id="ARBA00022670"/>
    </source>
</evidence>
<keyword evidence="4" id="KW-0479">Metal-binding</keyword>
<evidence type="ECO:0000256" key="2">
    <source>
        <dbReference type="ARBA" id="ARBA00007357"/>
    </source>
</evidence>
<evidence type="ECO:0000256" key="5">
    <source>
        <dbReference type="ARBA" id="ARBA00022801"/>
    </source>
</evidence>
<dbReference type="PROSITE" id="PS51885">
    <property type="entry name" value="NEPRILYSIN"/>
    <property type="match status" value="1"/>
</dbReference>
<protein>
    <recommendedName>
        <fullName evidence="13">Endothelin-converting enzyme 1</fullName>
    </recommendedName>
</protein>
<comment type="similarity">
    <text evidence="2">Belongs to the peptidase M13 family.</text>
</comment>
<dbReference type="GO" id="GO:0005886">
    <property type="term" value="C:plasma membrane"/>
    <property type="evidence" value="ECO:0007669"/>
    <property type="project" value="TreeGrafter"/>
</dbReference>
<keyword evidence="6" id="KW-0862">Zinc</keyword>
<feature type="domain" description="Peptidase M13 C-terminal" evidence="8">
    <location>
        <begin position="539"/>
        <end position="742"/>
    </location>
</feature>
<sequence length="744" mass="85828">MVVFLASQTKQPSTLIPPQQAPTNITYTPPSLCLTASCIQMANAFLESMNQSAQPCEDFHEFVCGRWVRSNIVPKGYSGWSIPRELSRKNLIVLKSLLETTPLVASSDQLVNSEAEAIKFYRACMNLSEIEQRQSRPLHEFFEKNLNMSIKDWIQLDSNNEIMIKDLFVRLTHILSIKYGFTYFMPISIAPDDKNSTYNNIHVSLNQPQLGLESRDYYINSSLNNKSDPDTDTRNKIIRETYAKVGVELLKLLSFNETEAKQRVEAIIEFERELAVISLPMEILQRPNETYYLMTLKELQSYFNDTHLDLYKLFNEYVNVNSSNNIILGDNDQFIVLSLEFVSNLAKVLSSYLNSPTKRRVVIDHYLFSLVFDVGAHLSTEFEKAQLPLLKELYGVEEQPNRWEHCVTETDNSFGYYGGIGSLYVKAVFNVTDRSKANELITNIRLMFEQNLQTLTWIDEPSRKEAIKKLKKITEKIGYPDFIHDKVKSNERYAGYSMFETEYFNNVIRVFERERRRIRLKYRKKVDKADWSMTPRTVNAYYAPQGNEIVFPAGILQPPFFHKDLPVSINYGAIGTVIGHEVTHGFDDQGREYDSDGNMRTWWTKDALDKFEEKTKCFINQYSKYALDGQNENGQRTLSENIADNGGVKLAYLAYELQKQKNSESNLLLPGLSYNGDQLFFIAFAHNWCNLETKNAQHYDLINDPHSPAKYRIIGTMANSDEFLKAFSCSKTSTKSSLEKCQLW</sequence>
<dbReference type="AlphaFoldDB" id="A0A814SLF9"/>
<dbReference type="GO" id="GO:0046872">
    <property type="term" value="F:metal ion binding"/>
    <property type="evidence" value="ECO:0007669"/>
    <property type="project" value="UniProtKB-KW"/>
</dbReference>
<evidence type="ECO:0000256" key="1">
    <source>
        <dbReference type="ARBA" id="ARBA00001947"/>
    </source>
</evidence>
<dbReference type="Pfam" id="PF01431">
    <property type="entry name" value="Peptidase_M13"/>
    <property type="match status" value="1"/>
</dbReference>
<dbReference type="InterPro" id="IPR018497">
    <property type="entry name" value="Peptidase_M13_C"/>
</dbReference>
<dbReference type="Pfam" id="PF05649">
    <property type="entry name" value="Peptidase_M13_N"/>
    <property type="match status" value="1"/>
</dbReference>
<dbReference type="InterPro" id="IPR024079">
    <property type="entry name" value="MetalloPept_cat_dom_sf"/>
</dbReference>
<gene>
    <name evidence="10" type="ORF">GPM918_LOCUS20951</name>
    <name evidence="11" type="ORF">SRO942_LOCUS20946</name>
</gene>
<dbReference type="OrthoDB" id="6475849at2759"/>
<dbReference type="CDD" id="cd08662">
    <property type="entry name" value="M13"/>
    <property type="match status" value="1"/>
</dbReference>
<evidence type="ECO:0000259" key="9">
    <source>
        <dbReference type="Pfam" id="PF05649"/>
    </source>
</evidence>
<dbReference type="Proteomes" id="UP000663829">
    <property type="component" value="Unassembled WGS sequence"/>
</dbReference>
<evidence type="ECO:0000256" key="4">
    <source>
        <dbReference type="ARBA" id="ARBA00022723"/>
    </source>
</evidence>
<accession>A0A814SLF9</accession>
<dbReference type="Gene3D" id="3.40.390.10">
    <property type="entry name" value="Collagenase (Catalytic Domain)"/>
    <property type="match status" value="1"/>
</dbReference>
<dbReference type="GO" id="GO:0016485">
    <property type="term" value="P:protein processing"/>
    <property type="evidence" value="ECO:0007669"/>
    <property type="project" value="TreeGrafter"/>
</dbReference>
<evidence type="ECO:0000313" key="10">
    <source>
        <dbReference type="EMBL" id="CAF1146372.1"/>
    </source>
</evidence>
<organism evidence="10 12">
    <name type="scientific">Didymodactylos carnosus</name>
    <dbReference type="NCBI Taxonomy" id="1234261"/>
    <lineage>
        <taxon>Eukaryota</taxon>
        <taxon>Metazoa</taxon>
        <taxon>Spiralia</taxon>
        <taxon>Gnathifera</taxon>
        <taxon>Rotifera</taxon>
        <taxon>Eurotatoria</taxon>
        <taxon>Bdelloidea</taxon>
        <taxon>Philodinida</taxon>
        <taxon>Philodinidae</taxon>
        <taxon>Didymodactylos</taxon>
    </lineage>
</organism>
<dbReference type="PANTHER" id="PTHR11733:SF167">
    <property type="entry name" value="FI17812P1-RELATED"/>
    <property type="match status" value="1"/>
</dbReference>
<dbReference type="InterPro" id="IPR000718">
    <property type="entry name" value="Peptidase_M13"/>
</dbReference>
<evidence type="ECO:0000259" key="8">
    <source>
        <dbReference type="Pfam" id="PF01431"/>
    </source>
</evidence>
<feature type="domain" description="Peptidase M13 N-terminal" evidence="9">
    <location>
        <begin position="55"/>
        <end position="480"/>
    </location>
</feature>